<dbReference type="Pfam" id="PF13439">
    <property type="entry name" value="Glyco_transf_4"/>
    <property type="match status" value="1"/>
</dbReference>
<evidence type="ECO:0000256" key="2">
    <source>
        <dbReference type="ARBA" id="ARBA00022679"/>
    </source>
</evidence>
<name>A0ABQ2L029_9NOCA</name>
<dbReference type="RefSeq" id="WP_229740315.1">
    <property type="nucleotide sequence ID" value="NZ_BMNE01000011.1"/>
</dbReference>
<feature type="domain" description="Glycosyl transferase family 1" evidence="4">
    <location>
        <begin position="190"/>
        <end position="341"/>
    </location>
</feature>
<evidence type="ECO:0000259" key="4">
    <source>
        <dbReference type="Pfam" id="PF00534"/>
    </source>
</evidence>
<reference evidence="7" key="1">
    <citation type="journal article" date="2019" name="Int. J. Syst. Evol. Microbiol.">
        <title>The Global Catalogue of Microorganisms (GCM) 10K type strain sequencing project: providing services to taxonomists for standard genome sequencing and annotation.</title>
        <authorList>
            <consortium name="The Broad Institute Genomics Platform"/>
            <consortium name="The Broad Institute Genome Sequencing Center for Infectious Disease"/>
            <person name="Wu L."/>
            <person name="Ma J."/>
        </authorList>
    </citation>
    <scope>NUCLEOTIDE SEQUENCE [LARGE SCALE GENOMIC DNA]</scope>
    <source>
        <strain evidence="7">CGMCC 4.7329</strain>
    </source>
</reference>
<dbReference type="InterPro" id="IPR001296">
    <property type="entry name" value="Glyco_trans_1"/>
</dbReference>
<organism evidence="6 7">
    <name type="scientific">Nocardia rhizosphaerihabitans</name>
    <dbReference type="NCBI Taxonomy" id="1691570"/>
    <lineage>
        <taxon>Bacteria</taxon>
        <taxon>Bacillati</taxon>
        <taxon>Actinomycetota</taxon>
        <taxon>Actinomycetes</taxon>
        <taxon>Mycobacteriales</taxon>
        <taxon>Nocardiaceae</taxon>
        <taxon>Nocardia</taxon>
    </lineage>
</organism>
<comment type="caution">
    <text evidence="6">The sequence shown here is derived from an EMBL/GenBank/DDBJ whole genome shotgun (WGS) entry which is preliminary data.</text>
</comment>
<accession>A0ABQ2L029</accession>
<dbReference type="GO" id="GO:0016740">
    <property type="term" value="F:transferase activity"/>
    <property type="evidence" value="ECO:0007669"/>
    <property type="project" value="UniProtKB-KW"/>
</dbReference>
<evidence type="ECO:0000313" key="6">
    <source>
        <dbReference type="EMBL" id="GGN98122.1"/>
    </source>
</evidence>
<evidence type="ECO:0000256" key="3">
    <source>
        <dbReference type="SAM" id="MobiDB-lite"/>
    </source>
</evidence>
<feature type="region of interest" description="Disordered" evidence="3">
    <location>
        <begin position="368"/>
        <end position="393"/>
    </location>
</feature>
<protein>
    <submittedName>
        <fullName evidence="6">Glycosyl transferase</fullName>
    </submittedName>
</protein>
<gene>
    <name evidence="6" type="ORF">GCM10011610_64820</name>
</gene>
<dbReference type="EMBL" id="BMNE01000011">
    <property type="protein sequence ID" value="GGN98122.1"/>
    <property type="molecule type" value="Genomic_DNA"/>
</dbReference>
<keyword evidence="2 6" id="KW-0808">Transferase</keyword>
<evidence type="ECO:0000313" key="7">
    <source>
        <dbReference type="Proteomes" id="UP000658127"/>
    </source>
</evidence>
<evidence type="ECO:0000256" key="1">
    <source>
        <dbReference type="ARBA" id="ARBA00022676"/>
    </source>
</evidence>
<proteinExistence type="predicted"/>
<dbReference type="SUPFAM" id="SSF53756">
    <property type="entry name" value="UDP-Glycosyltransferase/glycogen phosphorylase"/>
    <property type="match status" value="1"/>
</dbReference>
<sequence>MPADSGTRELVFVAHTAQASGAEKVMLDVIEVAVARGHRVVVVCPTGPLSARLPDSVGHLPIRELGLTGQRGAARIRAALVMLWRWFQAAIVLRKVFRGGRVELVVNSTMALPAVALSVPRRRSTVWLVHDILASRRQFVVARIGRRAVGRAVAVSERAAAPVRALGFDVDVAWLGVTWPVEAAPIVERRPPVIGILGVITAWKGHHVLLAAAAELPEVGIEIAGTALPGDEPYLAELRERAARPDLAGRVRFLGHVDPLVTVRGWDVLVSASVLPEAGPLAVLEAMSLGVPVVATDHGGNVTDDVALCVAPDDPAALGEALRRLVHDPQLRARLREAGRAHIATRHDRSRTLPRMVDVLLGVDHSNLSVPSARPGRRRTSGPRARGAGPALR</sequence>
<dbReference type="InterPro" id="IPR028098">
    <property type="entry name" value="Glyco_trans_4-like_N"/>
</dbReference>
<dbReference type="PANTHER" id="PTHR12526">
    <property type="entry name" value="GLYCOSYLTRANSFERASE"/>
    <property type="match status" value="1"/>
</dbReference>
<evidence type="ECO:0000259" key="5">
    <source>
        <dbReference type="Pfam" id="PF13439"/>
    </source>
</evidence>
<dbReference type="PANTHER" id="PTHR12526:SF510">
    <property type="entry name" value="D-INOSITOL 3-PHOSPHATE GLYCOSYLTRANSFERASE"/>
    <property type="match status" value="1"/>
</dbReference>
<feature type="domain" description="Glycosyltransferase subfamily 4-like N-terminal" evidence="5">
    <location>
        <begin position="20"/>
        <end position="169"/>
    </location>
</feature>
<dbReference type="Gene3D" id="3.40.50.2000">
    <property type="entry name" value="Glycogen Phosphorylase B"/>
    <property type="match status" value="2"/>
</dbReference>
<keyword evidence="7" id="KW-1185">Reference proteome</keyword>
<dbReference type="Proteomes" id="UP000658127">
    <property type="component" value="Unassembled WGS sequence"/>
</dbReference>
<keyword evidence="1" id="KW-0328">Glycosyltransferase</keyword>
<dbReference type="CDD" id="cd03801">
    <property type="entry name" value="GT4_PimA-like"/>
    <property type="match status" value="1"/>
</dbReference>
<dbReference type="Pfam" id="PF00534">
    <property type="entry name" value="Glycos_transf_1"/>
    <property type="match status" value="1"/>
</dbReference>